<keyword evidence="5 7" id="KW-1133">Transmembrane helix</keyword>
<name>A0A964BQ00_9CYAN</name>
<feature type="transmembrane region" description="Helical" evidence="7">
    <location>
        <begin position="40"/>
        <end position="61"/>
    </location>
</feature>
<evidence type="ECO:0000256" key="6">
    <source>
        <dbReference type="ARBA" id="ARBA00023136"/>
    </source>
</evidence>
<feature type="transmembrane region" description="Helical" evidence="7">
    <location>
        <begin position="188"/>
        <end position="209"/>
    </location>
</feature>
<keyword evidence="9" id="KW-1185">Reference proteome</keyword>
<accession>A0A964BQ00</accession>
<comment type="subcellular location">
    <subcellularLocation>
        <location evidence="1">Cell membrane</location>
        <topology evidence="1">Multi-pass membrane protein</topology>
    </subcellularLocation>
</comment>
<dbReference type="PANTHER" id="PTHR34229">
    <property type="entry name" value="METAL TRANSPORT PROTEIN HI_1621-RELATED"/>
    <property type="match status" value="1"/>
</dbReference>
<feature type="transmembrane region" description="Helical" evidence="7">
    <location>
        <begin position="7"/>
        <end position="28"/>
    </location>
</feature>
<gene>
    <name evidence="8" type="primary">cbiM</name>
    <name evidence="8" type="ORF">I4641_09805</name>
</gene>
<dbReference type="Pfam" id="PF01891">
    <property type="entry name" value="CbiM"/>
    <property type="match status" value="1"/>
</dbReference>
<keyword evidence="3" id="KW-1003">Cell membrane</keyword>
<feature type="transmembrane region" description="Helical" evidence="7">
    <location>
        <begin position="68"/>
        <end position="92"/>
    </location>
</feature>
<sequence>MHIPDGFLPPNICLAGYALTGGVTWYSLREIKRDNYTQANIPKASLLTAAFFVASLIHIPIPPTSVHLIFNGLMGAVLGFYAFPAILIGLFFQAVMFQHGGMSTLGVNAIVIGAPAIAAHLIFKQRDKLPLASDRFLRKKQAVTKILSFAAGAGALLLSATMFAVLLVTNISPDMDVNAERTAILISMGSYAIQAAIEGVFCVMLISFLEQVKPELLRSSSNNY</sequence>
<evidence type="ECO:0000256" key="7">
    <source>
        <dbReference type="SAM" id="Phobius"/>
    </source>
</evidence>
<keyword evidence="2" id="KW-0813">Transport</keyword>
<evidence type="ECO:0000256" key="3">
    <source>
        <dbReference type="ARBA" id="ARBA00022475"/>
    </source>
</evidence>
<evidence type="ECO:0000256" key="1">
    <source>
        <dbReference type="ARBA" id="ARBA00004651"/>
    </source>
</evidence>
<protein>
    <submittedName>
        <fullName evidence="8">Cobalt transporter CbiM</fullName>
    </submittedName>
</protein>
<evidence type="ECO:0000313" key="8">
    <source>
        <dbReference type="EMBL" id="MCC0177270.1"/>
    </source>
</evidence>
<evidence type="ECO:0000256" key="5">
    <source>
        <dbReference type="ARBA" id="ARBA00022989"/>
    </source>
</evidence>
<proteinExistence type="predicted"/>
<evidence type="ECO:0000256" key="4">
    <source>
        <dbReference type="ARBA" id="ARBA00022692"/>
    </source>
</evidence>
<dbReference type="GO" id="GO:0005886">
    <property type="term" value="C:plasma membrane"/>
    <property type="evidence" value="ECO:0007669"/>
    <property type="project" value="UniProtKB-SubCell"/>
</dbReference>
<keyword evidence="6 7" id="KW-0472">Membrane</keyword>
<feature type="transmembrane region" description="Helical" evidence="7">
    <location>
        <begin position="143"/>
        <end position="168"/>
    </location>
</feature>
<feature type="transmembrane region" description="Helical" evidence="7">
    <location>
        <begin position="104"/>
        <end position="123"/>
    </location>
</feature>
<evidence type="ECO:0000256" key="2">
    <source>
        <dbReference type="ARBA" id="ARBA00022448"/>
    </source>
</evidence>
<dbReference type="InterPro" id="IPR002751">
    <property type="entry name" value="CbiM/NikMN"/>
</dbReference>
<keyword evidence="4 7" id="KW-0812">Transmembrane</keyword>
<dbReference type="AlphaFoldDB" id="A0A964BQ00"/>
<comment type="caution">
    <text evidence="8">The sequence shown here is derived from an EMBL/GenBank/DDBJ whole genome shotgun (WGS) entry which is preliminary data.</text>
</comment>
<dbReference type="RefSeq" id="WP_229640330.1">
    <property type="nucleotide sequence ID" value="NZ_JADWDC010000019.1"/>
</dbReference>
<dbReference type="NCBIfam" id="NF004906">
    <property type="entry name" value="PRK06265.2-1"/>
    <property type="match status" value="1"/>
</dbReference>
<evidence type="ECO:0000313" key="9">
    <source>
        <dbReference type="Proteomes" id="UP000729733"/>
    </source>
</evidence>
<reference evidence="8" key="1">
    <citation type="journal article" date="2021" name="Antonie Van Leeuwenhoek">
        <title>Draft genome and description of Waterburya agarophytonicola gen. nov. sp. nov. (Pleurocapsales, Cyanobacteria): a seaweed symbiont.</title>
        <authorList>
            <person name="Bonthond G."/>
            <person name="Shalygin S."/>
            <person name="Bayer T."/>
            <person name="Weinberger F."/>
        </authorList>
    </citation>
    <scope>NUCLEOTIDE SEQUENCE</scope>
    <source>
        <strain evidence="8">KI4</strain>
    </source>
</reference>
<dbReference type="Gene3D" id="1.10.1760.20">
    <property type="match status" value="1"/>
</dbReference>
<dbReference type="GO" id="GO:0000041">
    <property type="term" value="P:transition metal ion transport"/>
    <property type="evidence" value="ECO:0007669"/>
    <property type="project" value="InterPro"/>
</dbReference>
<dbReference type="EMBL" id="JADWDC010000019">
    <property type="protein sequence ID" value="MCC0177270.1"/>
    <property type="molecule type" value="Genomic_DNA"/>
</dbReference>
<dbReference type="Proteomes" id="UP000729733">
    <property type="component" value="Unassembled WGS sequence"/>
</dbReference>
<dbReference type="PANTHER" id="PTHR34229:SF1">
    <property type="entry name" value="METAL TRANSPORT PROTEIN HI_1621-RELATED"/>
    <property type="match status" value="1"/>
</dbReference>
<organism evidence="8 9">
    <name type="scientific">Waterburya agarophytonicola KI4</name>
    <dbReference type="NCBI Taxonomy" id="2874699"/>
    <lineage>
        <taxon>Bacteria</taxon>
        <taxon>Bacillati</taxon>
        <taxon>Cyanobacteriota</taxon>
        <taxon>Cyanophyceae</taxon>
        <taxon>Pleurocapsales</taxon>
        <taxon>Hyellaceae</taxon>
        <taxon>Waterburya</taxon>
        <taxon>Waterburya agarophytonicola</taxon>
    </lineage>
</organism>